<dbReference type="EMBL" id="LGVG01000004">
    <property type="protein sequence ID" value="KNE28893.1"/>
    <property type="molecule type" value="Genomic_DNA"/>
</dbReference>
<comment type="caution">
    <text evidence="1">The sequence shown here is derived from an EMBL/GenBank/DDBJ whole genome shotgun (WGS) entry which is preliminary data.</text>
</comment>
<evidence type="ECO:0000313" key="1">
    <source>
        <dbReference type="EMBL" id="KNE28893.1"/>
    </source>
</evidence>
<dbReference type="NCBIfam" id="NF041023">
    <property type="entry name" value="PP0621_fam"/>
    <property type="match status" value="1"/>
</dbReference>
<protein>
    <recommendedName>
        <fullName evidence="3">Preprotein translocase subunit YajC</fullName>
    </recommendedName>
</protein>
<evidence type="ECO:0008006" key="3">
    <source>
        <dbReference type="Google" id="ProtNLM"/>
    </source>
</evidence>
<organism evidence="1 2">
    <name type="scientific">Achromobacter spanius</name>
    <dbReference type="NCBI Taxonomy" id="217203"/>
    <lineage>
        <taxon>Bacteria</taxon>
        <taxon>Pseudomonadati</taxon>
        <taxon>Pseudomonadota</taxon>
        <taxon>Betaproteobacteria</taxon>
        <taxon>Burkholderiales</taxon>
        <taxon>Alcaligenaceae</taxon>
        <taxon>Achromobacter</taxon>
    </lineage>
</organism>
<dbReference type="AlphaFoldDB" id="A0AAW3I999"/>
<dbReference type="InterPro" id="IPR049708">
    <property type="entry name" value="PP0621-like"/>
</dbReference>
<dbReference type="RefSeq" id="WP_050445690.1">
    <property type="nucleotide sequence ID" value="NZ_CP034689.1"/>
</dbReference>
<name>A0AAW3I999_9BURK</name>
<evidence type="ECO:0000313" key="2">
    <source>
        <dbReference type="Proteomes" id="UP000037511"/>
    </source>
</evidence>
<reference evidence="1 2" key="1">
    <citation type="submission" date="2015-07" db="EMBL/GenBank/DDBJ databases">
        <title>Draft genome of Achromobacter spanius.</title>
        <authorList>
            <person name="Wang X."/>
        </authorList>
    </citation>
    <scope>NUCLEOTIDE SEQUENCE [LARGE SCALE GENOMIC DNA]</scope>
    <source>
        <strain evidence="1 2">CGMCC9173</strain>
    </source>
</reference>
<sequence length="86" mass="9272">MGKLLFWIVLIIAVLFVARIAARMAAARQEGDPPKARNPPAPAKLAPESMVRCAHCGIHLPRSEAVLLNGHTWCGTEHAKLGPAKK</sequence>
<proteinExistence type="predicted"/>
<accession>A0AAW3I999</accession>
<gene>
    <name evidence="1" type="ORF">AFM18_05025</name>
</gene>
<dbReference type="Proteomes" id="UP000037511">
    <property type="component" value="Unassembled WGS sequence"/>
</dbReference>